<organism evidence="1 2">
    <name type="scientific">Ricinus communis</name>
    <name type="common">Castor bean</name>
    <dbReference type="NCBI Taxonomy" id="3988"/>
    <lineage>
        <taxon>Eukaryota</taxon>
        <taxon>Viridiplantae</taxon>
        <taxon>Streptophyta</taxon>
        <taxon>Embryophyta</taxon>
        <taxon>Tracheophyta</taxon>
        <taxon>Spermatophyta</taxon>
        <taxon>Magnoliopsida</taxon>
        <taxon>eudicotyledons</taxon>
        <taxon>Gunneridae</taxon>
        <taxon>Pentapetalae</taxon>
        <taxon>rosids</taxon>
        <taxon>fabids</taxon>
        <taxon>Malpighiales</taxon>
        <taxon>Euphorbiaceae</taxon>
        <taxon>Acalyphoideae</taxon>
        <taxon>Acalypheae</taxon>
        <taxon>Ricinus</taxon>
    </lineage>
</organism>
<evidence type="ECO:0000313" key="1">
    <source>
        <dbReference type="EMBL" id="EEF41342.1"/>
    </source>
</evidence>
<dbReference type="Proteomes" id="UP000008311">
    <property type="component" value="Unassembled WGS sequence"/>
</dbReference>
<gene>
    <name evidence="1" type="ORF">RCOM_1393000</name>
</gene>
<accession>B9S4Y9</accession>
<keyword evidence="2" id="KW-1185">Reference proteome</keyword>
<protein>
    <submittedName>
        <fullName evidence="1">Uncharacterized protein</fullName>
    </submittedName>
</protein>
<sequence>MEKHPAFALKIKRALEGESDDTKIKEKKRSTAAHVAPFQNILKRFSHGKFKKKSTD</sequence>
<proteinExistence type="predicted"/>
<evidence type="ECO:0000313" key="2">
    <source>
        <dbReference type="Proteomes" id="UP000008311"/>
    </source>
</evidence>
<dbReference type="EMBL" id="EQ973867">
    <property type="protein sequence ID" value="EEF41342.1"/>
    <property type="molecule type" value="Genomic_DNA"/>
</dbReference>
<name>B9S4Y9_RICCO</name>
<dbReference type="AlphaFoldDB" id="B9S4Y9"/>
<reference evidence="2" key="1">
    <citation type="journal article" date="2010" name="Nat. Biotechnol.">
        <title>Draft genome sequence of the oilseed species Ricinus communis.</title>
        <authorList>
            <person name="Chan A.P."/>
            <person name="Crabtree J."/>
            <person name="Zhao Q."/>
            <person name="Lorenzi H."/>
            <person name="Orvis J."/>
            <person name="Puiu D."/>
            <person name="Melake-Berhan A."/>
            <person name="Jones K.M."/>
            <person name="Redman J."/>
            <person name="Chen G."/>
            <person name="Cahoon E.B."/>
            <person name="Gedil M."/>
            <person name="Stanke M."/>
            <person name="Haas B.J."/>
            <person name="Wortman J.R."/>
            <person name="Fraser-Liggett C.M."/>
            <person name="Ravel J."/>
            <person name="Rabinowicz P.D."/>
        </authorList>
    </citation>
    <scope>NUCLEOTIDE SEQUENCE [LARGE SCALE GENOMIC DNA]</scope>
    <source>
        <strain evidence="2">cv. Hale</strain>
    </source>
</reference>
<dbReference type="InParanoid" id="B9S4Y9"/>